<reference evidence="2 3" key="1">
    <citation type="submission" date="2019-02" db="EMBL/GenBank/DDBJ databases">
        <title>Deep-cultivation of Planctomycetes and their phenomic and genomic characterization uncovers novel biology.</title>
        <authorList>
            <person name="Wiegand S."/>
            <person name="Jogler M."/>
            <person name="Boedeker C."/>
            <person name="Pinto D."/>
            <person name="Vollmers J."/>
            <person name="Rivas-Marin E."/>
            <person name="Kohn T."/>
            <person name="Peeters S.H."/>
            <person name="Heuer A."/>
            <person name="Rast P."/>
            <person name="Oberbeckmann S."/>
            <person name="Bunk B."/>
            <person name="Jeske O."/>
            <person name="Meyerdierks A."/>
            <person name="Storesund J.E."/>
            <person name="Kallscheuer N."/>
            <person name="Luecker S."/>
            <person name="Lage O.M."/>
            <person name="Pohl T."/>
            <person name="Merkel B.J."/>
            <person name="Hornburger P."/>
            <person name="Mueller R.-W."/>
            <person name="Bruemmer F."/>
            <person name="Labrenz M."/>
            <person name="Spormann A.M."/>
            <person name="Op Den Camp H."/>
            <person name="Overmann J."/>
            <person name="Amann R."/>
            <person name="Jetten M.S.M."/>
            <person name="Mascher T."/>
            <person name="Medema M.H."/>
            <person name="Devos D.P."/>
            <person name="Kaster A.-K."/>
            <person name="Ovreas L."/>
            <person name="Rohde M."/>
            <person name="Galperin M.Y."/>
            <person name="Jogler C."/>
        </authorList>
    </citation>
    <scope>NUCLEOTIDE SEQUENCE [LARGE SCALE GENOMIC DNA]</scope>
    <source>
        <strain evidence="2 3">Poly59</strain>
    </source>
</reference>
<evidence type="ECO:0000259" key="1">
    <source>
        <dbReference type="Pfam" id="PF13586"/>
    </source>
</evidence>
<protein>
    <submittedName>
        <fullName evidence="2">Transposase DDE domain protein</fullName>
    </submittedName>
</protein>
<keyword evidence="3" id="KW-1185">Reference proteome</keyword>
<accession>A0A5C6F1G3</accession>
<feature type="domain" description="Transposase DDE" evidence="1">
    <location>
        <begin position="49"/>
        <end position="128"/>
    </location>
</feature>
<dbReference type="Proteomes" id="UP000317977">
    <property type="component" value="Unassembled WGS sequence"/>
</dbReference>
<dbReference type="InterPro" id="IPR025668">
    <property type="entry name" value="Tnp_DDE_dom"/>
</dbReference>
<dbReference type="OrthoDB" id="120306at2"/>
<organism evidence="2 3">
    <name type="scientific">Rubripirellula reticaptiva</name>
    <dbReference type="NCBI Taxonomy" id="2528013"/>
    <lineage>
        <taxon>Bacteria</taxon>
        <taxon>Pseudomonadati</taxon>
        <taxon>Planctomycetota</taxon>
        <taxon>Planctomycetia</taxon>
        <taxon>Pirellulales</taxon>
        <taxon>Pirellulaceae</taxon>
        <taxon>Rubripirellula</taxon>
    </lineage>
</organism>
<sequence length="136" mass="15046">MTSQEGLPLEVIVSGANEHDVNFILPLVYLGLPRVGGRPGRPREYPNMVRADCGYTSKDVLVVLDATGIDAEIPQRGQDALAGLGKRRWPVERAIAWLKQFRRVGVRRDRLAETHEAFVTLACEMIAFGSLPKHGL</sequence>
<evidence type="ECO:0000313" key="2">
    <source>
        <dbReference type="EMBL" id="TWU55092.1"/>
    </source>
</evidence>
<proteinExistence type="predicted"/>
<dbReference type="PANTHER" id="PTHR30007:SF1">
    <property type="entry name" value="BLR1914 PROTEIN"/>
    <property type="match status" value="1"/>
</dbReference>
<comment type="caution">
    <text evidence="2">The sequence shown here is derived from an EMBL/GenBank/DDBJ whole genome shotgun (WGS) entry which is preliminary data.</text>
</comment>
<dbReference type="Pfam" id="PF13586">
    <property type="entry name" value="DDE_Tnp_1_2"/>
    <property type="match status" value="1"/>
</dbReference>
<gene>
    <name evidence="2" type="ORF">Poly59_13880</name>
</gene>
<evidence type="ECO:0000313" key="3">
    <source>
        <dbReference type="Proteomes" id="UP000317977"/>
    </source>
</evidence>
<dbReference type="PANTHER" id="PTHR30007">
    <property type="entry name" value="PHP DOMAIN PROTEIN"/>
    <property type="match status" value="1"/>
</dbReference>
<dbReference type="EMBL" id="SJPX01000002">
    <property type="protein sequence ID" value="TWU55092.1"/>
    <property type="molecule type" value="Genomic_DNA"/>
</dbReference>
<dbReference type="AlphaFoldDB" id="A0A5C6F1G3"/>
<name>A0A5C6F1G3_9BACT</name>
<dbReference type="RefSeq" id="WP_146533351.1">
    <property type="nucleotide sequence ID" value="NZ_SJPX01000002.1"/>
</dbReference>